<dbReference type="InterPro" id="IPR034660">
    <property type="entry name" value="DinB/YfiT-like"/>
</dbReference>
<dbReference type="RefSeq" id="WP_306273151.1">
    <property type="nucleotide sequence ID" value="NZ_CP130472.1"/>
</dbReference>
<dbReference type="Gene3D" id="1.20.120.450">
    <property type="entry name" value="dinb family like domain"/>
    <property type="match status" value="1"/>
</dbReference>
<organism evidence="2 3">
    <name type="scientific">Micromonospora profundi</name>
    <dbReference type="NCBI Taxonomy" id="1420889"/>
    <lineage>
        <taxon>Bacteria</taxon>
        <taxon>Bacillati</taxon>
        <taxon>Actinomycetota</taxon>
        <taxon>Actinomycetes</taxon>
        <taxon>Micromonosporales</taxon>
        <taxon>Micromonosporaceae</taxon>
        <taxon>Micromonospora</taxon>
    </lineage>
</organism>
<dbReference type="AlphaFoldDB" id="A0AAJ6HZ58"/>
<gene>
    <name evidence="2" type="ORF">Q3V37_07155</name>
</gene>
<reference evidence="2 3" key="1">
    <citation type="submission" date="2023-07" db="EMBL/GenBank/DDBJ databases">
        <title>Micromonospora profundi TRM 95458 converts glycerol to a new osmotic compound.</title>
        <authorList>
            <person name="Lu D."/>
        </authorList>
    </citation>
    <scope>NUCLEOTIDE SEQUENCE [LARGE SCALE GENOMIC DNA]</scope>
    <source>
        <strain evidence="2 3">TRM95458</strain>
    </source>
</reference>
<keyword evidence="2" id="KW-0413">Isomerase</keyword>
<name>A0AAJ6HZ58_9ACTN</name>
<feature type="domain" description="Mycothiol-dependent maleylpyruvate isomerase metal-binding" evidence="1">
    <location>
        <begin position="11"/>
        <end position="155"/>
    </location>
</feature>
<proteinExistence type="predicted"/>
<keyword evidence="3" id="KW-1185">Reference proteome</keyword>
<dbReference type="KEGG" id="mprn:Q3V37_07155"/>
<dbReference type="InterPro" id="IPR024344">
    <property type="entry name" value="MDMPI_metal-binding"/>
</dbReference>
<protein>
    <submittedName>
        <fullName evidence="2">Maleylpyruvate isomerase N-terminal domain-containing protein</fullName>
    </submittedName>
</protein>
<evidence type="ECO:0000313" key="3">
    <source>
        <dbReference type="Proteomes" id="UP001235874"/>
    </source>
</evidence>
<sequence length="225" mass="23970">MTAIPQAEALAQAYDGITAVVDGLDDAGLQRPTRCRGWLVADLLLHVLGDAQRALVTLASPASGPADSDDVSYWRDFPADGADAAQHAWWVRRSAAAFDRPTGIVRLWTETAPAAVRAGASADPEGYVSTQGHVLRVPDFLATLTTEAVVHHLDLTPDLPDAPPPGPLAVRVAVATMDGLLSDDTVRPTAWDDHDFLLKATGRLPLTDRDRLELGESAGWFPLLG</sequence>
<accession>A0AAJ6HZ58</accession>
<dbReference type="Pfam" id="PF11716">
    <property type="entry name" value="MDMPI_N"/>
    <property type="match status" value="1"/>
</dbReference>
<dbReference type="GO" id="GO:0016853">
    <property type="term" value="F:isomerase activity"/>
    <property type="evidence" value="ECO:0007669"/>
    <property type="project" value="UniProtKB-KW"/>
</dbReference>
<dbReference type="GO" id="GO:0046872">
    <property type="term" value="F:metal ion binding"/>
    <property type="evidence" value="ECO:0007669"/>
    <property type="project" value="InterPro"/>
</dbReference>
<evidence type="ECO:0000313" key="2">
    <source>
        <dbReference type="EMBL" id="WLS47019.1"/>
    </source>
</evidence>
<dbReference type="Proteomes" id="UP001235874">
    <property type="component" value="Chromosome"/>
</dbReference>
<dbReference type="EMBL" id="CP130472">
    <property type="protein sequence ID" value="WLS47019.1"/>
    <property type="molecule type" value="Genomic_DNA"/>
</dbReference>
<evidence type="ECO:0000259" key="1">
    <source>
        <dbReference type="Pfam" id="PF11716"/>
    </source>
</evidence>
<dbReference type="SUPFAM" id="SSF109854">
    <property type="entry name" value="DinB/YfiT-like putative metalloenzymes"/>
    <property type="match status" value="1"/>
</dbReference>